<dbReference type="EMBL" id="JAAALK010000079">
    <property type="protein sequence ID" value="KAG8100765.1"/>
    <property type="molecule type" value="Genomic_DNA"/>
</dbReference>
<proteinExistence type="predicted"/>
<organism evidence="2 3">
    <name type="scientific">Zizania palustris</name>
    <name type="common">Northern wild rice</name>
    <dbReference type="NCBI Taxonomy" id="103762"/>
    <lineage>
        <taxon>Eukaryota</taxon>
        <taxon>Viridiplantae</taxon>
        <taxon>Streptophyta</taxon>
        <taxon>Embryophyta</taxon>
        <taxon>Tracheophyta</taxon>
        <taxon>Spermatophyta</taxon>
        <taxon>Magnoliopsida</taxon>
        <taxon>Liliopsida</taxon>
        <taxon>Poales</taxon>
        <taxon>Poaceae</taxon>
        <taxon>BOP clade</taxon>
        <taxon>Oryzoideae</taxon>
        <taxon>Oryzeae</taxon>
        <taxon>Zizaniinae</taxon>
        <taxon>Zizania</taxon>
    </lineage>
</organism>
<dbReference type="Proteomes" id="UP000729402">
    <property type="component" value="Unassembled WGS sequence"/>
</dbReference>
<keyword evidence="3" id="KW-1185">Reference proteome</keyword>
<dbReference type="OrthoDB" id="673630at2759"/>
<name>A0A8J6C3R3_ZIZPA</name>
<sequence length="246" mass="26843">MALTPEDEDDPLIAMEGHAAATLAVDATPDAMSTALALARKLLPTAPLLIVEKNLHVLHVLEVHRSQVDDVENMEIVDWGSIQIVETHDDEGRIAIMSENQICELVGLTEDTTNVPAQGFECQMDKQGYANELGQDNDGVVIPTSDAIPGHRQASAKCPLNGIAKKRKRTQPRKNVTKATPAEPRTPRRPTREEILWDSPGRVTRSKLAMLLGDGTSSQTDNTSPMRMPIAAAPKKMTPKRKLHIG</sequence>
<feature type="compositionally biased region" description="Basic residues" evidence="1">
    <location>
        <begin position="237"/>
        <end position="246"/>
    </location>
</feature>
<dbReference type="AlphaFoldDB" id="A0A8J6C3R3"/>
<comment type="caution">
    <text evidence="2">The sequence shown here is derived from an EMBL/GenBank/DDBJ whole genome shotgun (WGS) entry which is preliminary data.</text>
</comment>
<feature type="region of interest" description="Disordered" evidence="1">
    <location>
        <begin position="213"/>
        <end position="246"/>
    </location>
</feature>
<feature type="compositionally biased region" description="Polar residues" evidence="1">
    <location>
        <begin position="215"/>
        <end position="225"/>
    </location>
</feature>
<evidence type="ECO:0000313" key="2">
    <source>
        <dbReference type="EMBL" id="KAG8100765.1"/>
    </source>
</evidence>
<feature type="region of interest" description="Disordered" evidence="1">
    <location>
        <begin position="165"/>
        <end position="201"/>
    </location>
</feature>
<feature type="compositionally biased region" description="Basic residues" evidence="1">
    <location>
        <begin position="165"/>
        <end position="176"/>
    </location>
</feature>
<accession>A0A8J6C3R3</accession>
<gene>
    <name evidence="2" type="ORF">GUJ93_ZPchr0013g34419</name>
</gene>
<reference evidence="2" key="2">
    <citation type="submission" date="2021-02" db="EMBL/GenBank/DDBJ databases">
        <authorList>
            <person name="Kimball J.A."/>
            <person name="Haas M.W."/>
            <person name="Macchietto M."/>
            <person name="Kono T."/>
            <person name="Duquette J."/>
            <person name="Shao M."/>
        </authorList>
    </citation>
    <scope>NUCLEOTIDE SEQUENCE</scope>
    <source>
        <tissue evidence="2">Fresh leaf tissue</tissue>
    </source>
</reference>
<evidence type="ECO:0000256" key="1">
    <source>
        <dbReference type="SAM" id="MobiDB-lite"/>
    </source>
</evidence>
<protein>
    <submittedName>
        <fullName evidence="2">Uncharacterized protein</fullName>
    </submittedName>
</protein>
<evidence type="ECO:0000313" key="3">
    <source>
        <dbReference type="Proteomes" id="UP000729402"/>
    </source>
</evidence>
<reference evidence="2" key="1">
    <citation type="journal article" date="2021" name="bioRxiv">
        <title>Whole Genome Assembly and Annotation of Northern Wild Rice, Zizania palustris L., Supports a Whole Genome Duplication in the Zizania Genus.</title>
        <authorList>
            <person name="Haas M."/>
            <person name="Kono T."/>
            <person name="Macchietto M."/>
            <person name="Millas R."/>
            <person name="McGilp L."/>
            <person name="Shao M."/>
            <person name="Duquette J."/>
            <person name="Hirsch C.N."/>
            <person name="Kimball J."/>
        </authorList>
    </citation>
    <scope>NUCLEOTIDE SEQUENCE</scope>
    <source>
        <tissue evidence="2">Fresh leaf tissue</tissue>
    </source>
</reference>